<keyword evidence="3" id="KW-1185">Reference proteome</keyword>
<keyword evidence="1" id="KW-1133">Transmembrane helix</keyword>
<proteinExistence type="predicted"/>
<protein>
    <submittedName>
        <fullName evidence="2">Uncharacterized protein</fullName>
    </submittedName>
</protein>
<gene>
    <name evidence="2" type="ORF">SAMN04487948_1306</name>
</gene>
<dbReference type="RefSeq" id="WP_089827848.1">
    <property type="nucleotide sequence ID" value="NZ_FODV01000030.1"/>
</dbReference>
<name>A0A1H8WH70_9EURY</name>
<reference evidence="3" key="1">
    <citation type="submission" date="2016-10" db="EMBL/GenBank/DDBJ databases">
        <authorList>
            <person name="Varghese N."/>
            <person name="Submissions S."/>
        </authorList>
    </citation>
    <scope>NUCLEOTIDE SEQUENCE [LARGE SCALE GENOMIC DNA]</scope>
    <source>
        <strain evidence="3">CGMCC 1.10121</strain>
    </source>
</reference>
<sequence length="94" mass="10376">MSSGPLVERFRPDESIPIVRVLRYACYALIIVAGGYLCATLVFGILDVFTGLIDSLFGPYMADSWRDLLTLLRDTITGFALLVALGVFLTQFEP</sequence>
<accession>A0A1H8WH70</accession>
<feature type="transmembrane region" description="Helical" evidence="1">
    <location>
        <begin position="21"/>
        <end position="49"/>
    </location>
</feature>
<dbReference type="OrthoDB" id="381028at2157"/>
<organism evidence="2 3">
    <name type="scientific">Halogranum amylolyticum</name>
    <dbReference type="NCBI Taxonomy" id="660520"/>
    <lineage>
        <taxon>Archaea</taxon>
        <taxon>Methanobacteriati</taxon>
        <taxon>Methanobacteriota</taxon>
        <taxon>Stenosarchaea group</taxon>
        <taxon>Halobacteria</taxon>
        <taxon>Halobacteriales</taxon>
        <taxon>Haloferacaceae</taxon>
    </lineage>
</organism>
<evidence type="ECO:0000313" key="3">
    <source>
        <dbReference type="Proteomes" id="UP000199126"/>
    </source>
</evidence>
<evidence type="ECO:0000256" key="1">
    <source>
        <dbReference type="SAM" id="Phobius"/>
    </source>
</evidence>
<keyword evidence="1" id="KW-0812">Transmembrane</keyword>
<evidence type="ECO:0000313" key="2">
    <source>
        <dbReference type="EMBL" id="SEP27024.1"/>
    </source>
</evidence>
<dbReference type="Proteomes" id="UP000199126">
    <property type="component" value="Unassembled WGS sequence"/>
</dbReference>
<keyword evidence="1" id="KW-0472">Membrane</keyword>
<feature type="transmembrane region" description="Helical" evidence="1">
    <location>
        <begin position="69"/>
        <end position="89"/>
    </location>
</feature>
<dbReference type="EMBL" id="FODV01000030">
    <property type="protein sequence ID" value="SEP27024.1"/>
    <property type="molecule type" value="Genomic_DNA"/>
</dbReference>
<dbReference type="AlphaFoldDB" id="A0A1H8WH70"/>